<name>A0A1H8S6R7_9BACI</name>
<evidence type="ECO:0000256" key="3">
    <source>
        <dbReference type="ARBA" id="ARBA00022842"/>
    </source>
</evidence>
<organism evidence="4 5">
    <name type="scientific">Amphibacillus marinus</name>
    <dbReference type="NCBI Taxonomy" id="872970"/>
    <lineage>
        <taxon>Bacteria</taxon>
        <taxon>Bacillati</taxon>
        <taxon>Bacillota</taxon>
        <taxon>Bacilli</taxon>
        <taxon>Bacillales</taxon>
        <taxon>Bacillaceae</taxon>
        <taxon>Amphibacillus</taxon>
    </lineage>
</organism>
<dbReference type="PANTHER" id="PTHR46470:SF2">
    <property type="entry name" value="GLYCERALDEHYDE 3-PHOSPHATE PHOSPHATASE"/>
    <property type="match status" value="1"/>
</dbReference>
<gene>
    <name evidence="4" type="ORF">SAMN04488134_1126</name>
</gene>
<evidence type="ECO:0000313" key="4">
    <source>
        <dbReference type="EMBL" id="SEO74104.1"/>
    </source>
</evidence>
<dbReference type="Pfam" id="PF00702">
    <property type="entry name" value="Hydrolase"/>
    <property type="match status" value="1"/>
</dbReference>
<evidence type="ECO:0000256" key="1">
    <source>
        <dbReference type="ARBA" id="ARBA00022723"/>
    </source>
</evidence>
<dbReference type="RefSeq" id="WP_091499577.1">
    <property type="nucleotide sequence ID" value="NZ_FODJ01000012.1"/>
</dbReference>
<dbReference type="OrthoDB" id="2081981at2"/>
<dbReference type="EMBL" id="FODJ01000012">
    <property type="protein sequence ID" value="SEO74104.1"/>
    <property type="molecule type" value="Genomic_DNA"/>
</dbReference>
<dbReference type="InterPro" id="IPR023214">
    <property type="entry name" value="HAD_sf"/>
</dbReference>
<dbReference type="PANTHER" id="PTHR46470">
    <property type="entry name" value="N-ACYLNEURAMINATE-9-PHOSPHATASE"/>
    <property type="match status" value="1"/>
</dbReference>
<keyword evidence="1" id="KW-0479">Metal-binding</keyword>
<dbReference type="SUPFAM" id="SSF56784">
    <property type="entry name" value="HAD-like"/>
    <property type="match status" value="1"/>
</dbReference>
<keyword evidence="3" id="KW-0460">Magnesium</keyword>
<keyword evidence="5" id="KW-1185">Reference proteome</keyword>
<dbReference type="Gene3D" id="3.40.50.1000">
    <property type="entry name" value="HAD superfamily/HAD-like"/>
    <property type="match status" value="1"/>
</dbReference>
<dbReference type="STRING" id="872970.SAMN04488134_1126"/>
<dbReference type="GO" id="GO:0016791">
    <property type="term" value="F:phosphatase activity"/>
    <property type="evidence" value="ECO:0007669"/>
    <property type="project" value="TreeGrafter"/>
</dbReference>
<dbReference type="Proteomes" id="UP000199300">
    <property type="component" value="Unassembled WGS sequence"/>
</dbReference>
<keyword evidence="2 4" id="KW-0378">Hydrolase</keyword>
<dbReference type="AlphaFoldDB" id="A0A1H8S6R7"/>
<protein>
    <submittedName>
        <fullName evidence="4">Putative hydrolase of the HAD superfamily</fullName>
    </submittedName>
</protein>
<dbReference type="SFLD" id="SFLDS00003">
    <property type="entry name" value="Haloacid_Dehalogenase"/>
    <property type="match status" value="1"/>
</dbReference>
<evidence type="ECO:0000256" key="2">
    <source>
        <dbReference type="ARBA" id="ARBA00022801"/>
    </source>
</evidence>
<evidence type="ECO:0000313" key="5">
    <source>
        <dbReference type="Proteomes" id="UP000199300"/>
    </source>
</evidence>
<dbReference type="GO" id="GO:0046872">
    <property type="term" value="F:metal ion binding"/>
    <property type="evidence" value="ECO:0007669"/>
    <property type="project" value="UniProtKB-KW"/>
</dbReference>
<proteinExistence type="predicted"/>
<dbReference type="InterPro" id="IPR036412">
    <property type="entry name" value="HAD-like_sf"/>
</dbReference>
<sequence length="267" mass="30715">MTKLYIFDLDGTLYEETDHFDYYAKLLMALVPEQDQQCYWEDYLAMKQGEHVVSIGKVYDVKRDLTVTIDPLTLTATAAHTWDGKAVEQVGDLYGGQPLSFDFNALVAIGDGWWLPFACAKHYGVDDTQPSYHQTKAYMVTDRFQLNEIAGLRQFLLTLKITDRIVLMTNSDRADVERLLTELNLVGVFDHIITSARKPEKTMWYFNHLQNFYQVPFEKMISIGDNFINEIAPALMLGMEGIYLSRHDQVGGHKNLTQYASIRDLYK</sequence>
<reference evidence="4 5" key="1">
    <citation type="submission" date="2016-10" db="EMBL/GenBank/DDBJ databases">
        <authorList>
            <person name="de Groot N.N."/>
        </authorList>
    </citation>
    <scope>NUCLEOTIDE SEQUENCE [LARGE SCALE GENOMIC DNA]</scope>
    <source>
        <strain evidence="4 5">CGMCC 1.10434</strain>
    </source>
</reference>
<dbReference type="SFLD" id="SFLDG01129">
    <property type="entry name" value="C1.5:_HAD__Beta-PGM__Phosphata"/>
    <property type="match status" value="1"/>
</dbReference>
<dbReference type="InterPro" id="IPR051400">
    <property type="entry name" value="HAD-like_hydrolase"/>
</dbReference>
<accession>A0A1H8S6R7</accession>